<evidence type="ECO:0000256" key="3">
    <source>
        <dbReference type="ARBA" id="ARBA00022741"/>
    </source>
</evidence>
<dbReference type="InterPro" id="IPR014746">
    <property type="entry name" value="Gln_synth/guanido_kin_cat_dom"/>
</dbReference>
<evidence type="ECO:0000259" key="7">
    <source>
        <dbReference type="PROSITE" id="PS51987"/>
    </source>
</evidence>
<keyword evidence="3" id="KW-0547">Nucleotide-binding</keyword>
<dbReference type="PANTHER" id="PTHR43785:SF12">
    <property type="entry name" value="TYPE-1 GLUTAMINE SYNTHETASE 2"/>
    <property type="match status" value="1"/>
</dbReference>
<protein>
    <submittedName>
        <fullName evidence="8">Putative glutamine synthetase</fullName>
    </submittedName>
</protein>
<dbReference type="PROSITE" id="PS51987">
    <property type="entry name" value="GS_CATALYTIC"/>
    <property type="match status" value="1"/>
</dbReference>
<organism evidence="8 9">
    <name type="scientific">Cutaneotrichosporon oleaginosum</name>
    <dbReference type="NCBI Taxonomy" id="879819"/>
    <lineage>
        <taxon>Eukaryota</taxon>
        <taxon>Fungi</taxon>
        <taxon>Dikarya</taxon>
        <taxon>Basidiomycota</taxon>
        <taxon>Agaricomycotina</taxon>
        <taxon>Tremellomycetes</taxon>
        <taxon>Trichosporonales</taxon>
        <taxon>Trichosporonaceae</taxon>
        <taxon>Cutaneotrichosporon</taxon>
    </lineage>
</organism>
<evidence type="ECO:0000256" key="4">
    <source>
        <dbReference type="ARBA" id="ARBA00022840"/>
    </source>
</evidence>
<dbReference type="GO" id="GO:0006576">
    <property type="term" value="P:biogenic amine metabolic process"/>
    <property type="evidence" value="ECO:0007669"/>
    <property type="project" value="UniProtKB-ARBA"/>
</dbReference>
<dbReference type="SUPFAM" id="SSF55931">
    <property type="entry name" value="Glutamine synthetase/guanido kinase"/>
    <property type="match status" value="1"/>
</dbReference>
<dbReference type="GO" id="GO:0005524">
    <property type="term" value="F:ATP binding"/>
    <property type="evidence" value="ECO:0007669"/>
    <property type="project" value="UniProtKB-KW"/>
</dbReference>
<dbReference type="SMART" id="SM01230">
    <property type="entry name" value="Gln-synt_C"/>
    <property type="match status" value="1"/>
</dbReference>
<feature type="domain" description="GS catalytic" evidence="7">
    <location>
        <begin position="125"/>
        <end position="481"/>
    </location>
</feature>
<dbReference type="RefSeq" id="XP_018281394.1">
    <property type="nucleotide sequence ID" value="XM_018422275.1"/>
</dbReference>
<keyword evidence="2" id="KW-0436">Ligase</keyword>
<dbReference type="Pfam" id="PF00120">
    <property type="entry name" value="Gln-synt_C"/>
    <property type="match status" value="1"/>
</dbReference>
<accession>A0A0J0XV14</accession>
<evidence type="ECO:0000313" key="9">
    <source>
        <dbReference type="Proteomes" id="UP000053611"/>
    </source>
</evidence>
<keyword evidence="9" id="KW-1185">Reference proteome</keyword>
<evidence type="ECO:0000256" key="1">
    <source>
        <dbReference type="ARBA" id="ARBA00009897"/>
    </source>
</evidence>
<proteinExistence type="inferred from homology"/>
<dbReference type="GeneID" id="28982878"/>
<dbReference type="OrthoDB" id="77835at2759"/>
<evidence type="ECO:0000313" key="8">
    <source>
        <dbReference type="EMBL" id="KLT44903.1"/>
    </source>
</evidence>
<dbReference type="GO" id="GO:0004356">
    <property type="term" value="F:glutamine synthetase activity"/>
    <property type="evidence" value="ECO:0007669"/>
    <property type="project" value="InterPro"/>
</dbReference>
<dbReference type="STRING" id="879819.A0A0J0XV14"/>
<dbReference type="PANTHER" id="PTHR43785">
    <property type="entry name" value="GAMMA-GLUTAMYLPUTRESCINE SYNTHETASE"/>
    <property type="match status" value="1"/>
</dbReference>
<dbReference type="EMBL" id="KQ087184">
    <property type="protein sequence ID" value="KLT44903.1"/>
    <property type="molecule type" value="Genomic_DNA"/>
</dbReference>
<gene>
    <name evidence="8" type="ORF">CC85DRAFT_283213</name>
</gene>
<comment type="similarity">
    <text evidence="1 5 6">Belongs to the glutamine synthetase family.</text>
</comment>
<reference evidence="8 9" key="1">
    <citation type="submission" date="2015-03" db="EMBL/GenBank/DDBJ databases">
        <title>Genomics and transcriptomics of the oil-accumulating basidiomycete yeast T. oleaginosus allow insights into substrate utilization and the diverse evolutionary trajectories of mating systems in fungi.</title>
        <authorList>
            <consortium name="DOE Joint Genome Institute"/>
            <person name="Kourist R."/>
            <person name="Kracht O."/>
            <person name="Bracharz F."/>
            <person name="Lipzen A."/>
            <person name="Nolan M."/>
            <person name="Ohm R."/>
            <person name="Grigoriev I."/>
            <person name="Sun S."/>
            <person name="Heitman J."/>
            <person name="Bruck T."/>
            <person name="Nowrousian M."/>
        </authorList>
    </citation>
    <scope>NUCLEOTIDE SEQUENCE [LARGE SCALE GENOMIC DNA]</scope>
    <source>
        <strain evidence="8 9">IBC0246</strain>
    </source>
</reference>
<dbReference type="Gene3D" id="3.30.590.10">
    <property type="entry name" value="Glutamine synthetase/guanido kinase, catalytic domain"/>
    <property type="match status" value="1"/>
</dbReference>
<evidence type="ECO:0000256" key="2">
    <source>
        <dbReference type="ARBA" id="ARBA00022598"/>
    </source>
</evidence>
<keyword evidence="4" id="KW-0067">ATP-binding</keyword>
<dbReference type="InterPro" id="IPR008146">
    <property type="entry name" value="Gln_synth_cat_dom"/>
</dbReference>
<dbReference type="AlphaFoldDB" id="A0A0J0XV14"/>
<evidence type="ECO:0000256" key="6">
    <source>
        <dbReference type="RuleBase" id="RU000384"/>
    </source>
</evidence>
<dbReference type="Proteomes" id="UP000053611">
    <property type="component" value="Unassembled WGS sequence"/>
</dbReference>
<dbReference type="FunFam" id="3.30.590.10:FF:000005">
    <property type="entry name" value="Probable glutamine synthetase"/>
    <property type="match status" value="1"/>
</dbReference>
<evidence type="ECO:0000256" key="5">
    <source>
        <dbReference type="PROSITE-ProRule" id="PRU01331"/>
    </source>
</evidence>
<name>A0A0J0XV14_9TREE</name>
<sequence>MPPSPTSKAPKSFDELKELLKDDTMVKVAGIDVDGILRGKIMSKAKFLSAVKSDFGFCGVVYSWDMHDLTYSRELLVSNKSNGYRDILGKIDLTTFRRIPWEDNVPFFLVFFQDQESDELLPVDPRSLLDKVANKAKGMGWDCMSGAEFEYFQYAETPQSLEEKRFVGLTPLTPGAHGYSLLRPTLNKDYFYDLYNISTAMDVEIEGHHTETGPGVFETALAYTDTLRMADNAVLYKLIAKSVGMKHNIMPTFMAKPWENESGCSGHIHVSLRGKDGKNVFAATEAEVKAGGRKDASFPDLRFVSKEAEWFLAGVLTGLRDVIPMMCPNINSYKRLLGGEQYWAPDTASYGYDSRIASIRIICPPGVGAYASRFEVRIPGADMNTHYAMAAIYGLGLRGIEEKLELPYGPIGSPGVTRDTIVHLPTSLEKATEAFMAKDSVARKVFGDFYVDHFGGTREHELELNRRAVTDWEMRRYFELA</sequence>